<dbReference type="STRING" id="1229662.W3XNY0"/>
<dbReference type="PROSITE" id="PS00108">
    <property type="entry name" value="PROTEIN_KINASE_ST"/>
    <property type="match status" value="1"/>
</dbReference>
<evidence type="ECO:0000256" key="10">
    <source>
        <dbReference type="SAM" id="MobiDB-lite"/>
    </source>
</evidence>
<evidence type="ECO:0000256" key="6">
    <source>
        <dbReference type="ARBA" id="ARBA00022840"/>
    </source>
</evidence>
<dbReference type="InterPro" id="IPR008271">
    <property type="entry name" value="Ser/Thr_kinase_AS"/>
</dbReference>
<dbReference type="EMBL" id="KI912109">
    <property type="protein sequence ID" value="ETS87679.1"/>
    <property type="molecule type" value="Genomic_DNA"/>
</dbReference>
<dbReference type="PANTHER" id="PTHR44167">
    <property type="entry name" value="OVARIAN-SPECIFIC SERINE/THREONINE-PROTEIN KINASE LOK-RELATED"/>
    <property type="match status" value="1"/>
</dbReference>
<feature type="domain" description="Protein kinase" evidence="12">
    <location>
        <begin position="285"/>
        <end position="569"/>
    </location>
</feature>
<dbReference type="Gene3D" id="2.60.200.20">
    <property type="match status" value="1"/>
</dbReference>
<dbReference type="Pfam" id="PF00069">
    <property type="entry name" value="Pkinase"/>
    <property type="match status" value="1"/>
</dbReference>
<evidence type="ECO:0000256" key="3">
    <source>
        <dbReference type="ARBA" id="ARBA00022527"/>
    </source>
</evidence>
<dbReference type="InterPro" id="IPR011009">
    <property type="entry name" value="Kinase-like_dom_sf"/>
</dbReference>
<evidence type="ECO:0000259" key="12">
    <source>
        <dbReference type="PROSITE" id="PS50011"/>
    </source>
</evidence>
<feature type="compositionally biased region" description="Basic and acidic residues" evidence="10">
    <location>
        <begin position="895"/>
        <end position="914"/>
    </location>
</feature>
<dbReference type="FunCoup" id="W3XNY0">
    <property type="interactions" value="350"/>
</dbReference>
<dbReference type="Proteomes" id="UP000030651">
    <property type="component" value="Unassembled WGS sequence"/>
</dbReference>
<evidence type="ECO:0000256" key="8">
    <source>
        <dbReference type="ARBA" id="ARBA00048679"/>
    </source>
</evidence>
<dbReference type="InterPro" id="IPR000253">
    <property type="entry name" value="FHA_dom"/>
</dbReference>
<feature type="domain" description="FHA" evidence="11">
    <location>
        <begin position="110"/>
        <end position="163"/>
    </location>
</feature>
<keyword evidence="5" id="KW-0808">Transferase</keyword>
<gene>
    <name evidence="13" type="ORF">PFICI_01507</name>
</gene>
<dbReference type="Gene3D" id="1.10.510.10">
    <property type="entry name" value="Transferase(Phosphotransferase) domain 1"/>
    <property type="match status" value="1"/>
</dbReference>
<dbReference type="eggNOG" id="KOG0615">
    <property type="taxonomic scope" value="Eukaryota"/>
</dbReference>
<evidence type="ECO:0000256" key="9">
    <source>
        <dbReference type="PROSITE-ProRule" id="PRU10141"/>
    </source>
</evidence>
<comment type="catalytic activity">
    <reaction evidence="8">
        <text>L-seryl-[protein] + ATP = O-phospho-L-seryl-[protein] + ADP + H(+)</text>
        <dbReference type="Rhea" id="RHEA:17989"/>
        <dbReference type="Rhea" id="RHEA-COMP:9863"/>
        <dbReference type="Rhea" id="RHEA-COMP:11604"/>
        <dbReference type="ChEBI" id="CHEBI:15378"/>
        <dbReference type="ChEBI" id="CHEBI:29999"/>
        <dbReference type="ChEBI" id="CHEBI:30616"/>
        <dbReference type="ChEBI" id="CHEBI:83421"/>
        <dbReference type="ChEBI" id="CHEBI:456216"/>
        <dbReference type="EC" id="2.7.11.1"/>
    </reaction>
</comment>
<name>W3XNY0_PESFW</name>
<keyword evidence="6 9" id="KW-0067">ATP-binding</keyword>
<dbReference type="PROSITE" id="PS50006">
    <property type="entry name" value="FHA_DOMAIN"/>
    <property type="match status" value="1"/>
</dbReference>
<dbReference type="FunFam" id="3.30.200.20:FF:000470">
    <property type="entry name" value="Serine/threonine-protein kinase RAD53"/>
    <property type="match status" value="1"/>
</dbReference>
<dbReference type="InterPro" id="IPR008984">
    <property type="entry name" value="SMAD_FHA_dom_sf"/>
</dbReference>
<dbReference type="PROSITE" id="PS00107">
    <property type="entry name" value="PROTEIN_KINASE_ATP"/>
    <property type="match status" value="1"/>
</dbReference>
<evidence type="ECO:0000313" key="13">
    <source>
        <dbReference type="EMBL" id="ETS87679.1"/>
    </source>
</evidence>
<dbReference type="Pfam" id="PF00498">
    <property type="entry name" value="FHA"/>
    <property type="match status" value="1"/>
</dbReference>
<reference evidence="14" key="1">
    <citation type="journal article" date="2015" name="BMC Genomics">
        <title>Genomic and transcriptomic analysis of the endophytic fungus Pestalotiopsis fici reveals its lifestyle and high potential for synthesis of natural products.</title>
        <authorList>
            <person name="Wang X."/>
            <person name="Zhang X."/>
            <person name="Liu L."/>
            <person name="Xiang M."/>
            <person name="Wang W."/>
            <person name="Sun X."/>
            <person name="Che Y."/>
            <person name="Guo L."/>
            <person name="Liu G."/>
            <person name="Guo L."/>
            <person name="Wang C."/>
            <person name="Yin W.B."/>
            <person name="Stadler M."/>
            <person name="Zhang X."/>
            <person name="Liu X."/>
        </authorList>
    </citation>
    <scope>NUCLEOTIDE SEQUENCE [LARGE SCALE GENOMIC DNA]</scope>
    <source>
        <strain evidence="14">W106-1 / CGMCC3.15140</strain>
    </source>
</reference>
<dbReference type="GO" id="GO:0005524">
    <property type="term" value="F:ATP binding"/>
    <property type="evidence" value="ECO:0007669"/>
    <property type="project" value="UniProtKB-UniRule"/>
</dbReference>
<dbReference type="PANTHER" id="PTHR44167:SF24">
    <property type="entry name" value="SERINE_THREONINE-PROTEIN KINASE CHK2"/>
    <property type="match status" value="1"/>
</dbReference>
<feature type="binding site" evidence="9">
    <location>
        <position position="314"/>
    </location>
    <ligand>
        <name>ATP</name>
        <dbReference type="ChEBI" id="CHEBI:30616"/>
    </ligand>
</feature>
<accession>W3XNY0</accession>
<feature type="region of interest" description="Disordered" evidence="10">
    <location>
        <begin position="748"/>
        <end position="776"/>
    </location>
</feature>
<dbReference type="AlphaFoldDB" id="W3XNY0"/>
<evidence type="ECO:0000256" key="1">
    <source>
        <dbReference type="ARBA" id="ARBA00005575"/>
    </source>
</evidence>
<keyword evidence="4 9" id="KW-0547">Nucleotide-binding</keyword>
<evidence type="ECO:0000256" key="5">
    <source>
        <dbReference type="ARBA" id="ARBA00022777"/>
    </source>
</evidence>
<dbReference type="OrthoDB" id="504170at2759"/>
<evidence type="ECO:0000256" key="7">
    <source>
        <dbReference type="ARBA" id="ARBA00047899"/>
    </source>
</evidence>
<comment type="catalytic activity">
    <reaction evidence="7">
        <text>L-threonyl-[protein] + ATP = O-phospho-L-threonyl-[protein] + ADP + H(+)</text>
        <dbReference type="Rhea" id="RHEA:46608"/>
        <dbReference type="Rhea" id="RHEA-COMP:11060"/>
        <dbReference type="Rhea" id="RHEA-COMP:11605"/>
        <dbReference type="ChEBI" id="CHEBI:15378"/>
        <dbReference type="ChEBI" id="CHEBI:30013"/>
        <dbReference type="ChEBI" id="CHEBI:30616"/>
        <dbReference type="ChEBI" id="CHEBI:61977"/>
        <dbReference type="ChEBI" id="CHEBI:456216"/>
        <dbReference type="EC" id="2.7.11.1"/>
    </reaction>
</comment>
<proteinExistence type="inferred from homology"/>
<dbReference type="OMA" id="PRRDNEY"/>
<dbReference type="EC" id="2.7.11.1" evidence="2"/>
<sequence>MASQDEATQPATQNALDPRRLGQQNSGFSNEDIADIVCMLYPRTENASREVAGLADILSEHVAVRYAADAIKTDPRREDDPREFGRAPGIGNYAIVLRLSAKAKSPSLGFTFGRNEGRCDICFHSDPFRRLSNIHFRIFINTHGVLMLEDTSTNGTIVDDVMLKKKRDGRDGQPNQTKRTLESGTNIKILMHENAHDMEFMVRMPHREGALEARYLQNLQAYFQKQGIEFDLDRTIGPGPNGGPVNLFPPPVRNEKTARNGSAAQPATNLFEYQHPREFQSNEKYAKVGVIGKGAFATVYKVTSKFTGLPYAAKELDKRKFMKNGVLDQKVENEMKIMQKVSHENIVQYIEHFDWGLHQFIIIMEYVPHGDLGKLVLDGDIFSEKDAKIITRQLTDALGYLHDNKITHRDVKPDNILIGSRNPYVVKLTDFGLSKMIDTEQTFLKTFCGTLLYCAPEVYSEYGTYDELGRRVRHRDSRPVNRERYDHAIDVWSLGGVLFYAMTGLPPFPVRNGTSYTELLHHIMTQPLDVTPLIEQGVSDPGISFLQRMIDRRPETRATIAELQDHPWLAISDAESADEISDDGLEQGASQLSLYDRERAQHESFGDAGLSALLEEDPEPNNSGMELGEDKENYTFGQPPPERLWGEVNNSAIGSSGAIGESQLNVSLPVDSFETEILDQEIHDSFESDDLSTPRQKRKSQNTYRLVLSSNSTVDESAYSINQGIGSQSLGGASSILENLNMKSLARTTPGLKSEMSDLNTSKRKPSYDNSDEFDGVASHMKPSFKRLKSGGDSLSDEEEDEYTLLAKVPSAMANESIRLIDRPLDKRTFWDAADKETWHLNYPEMTHSQYSAFRTAAEARREEFGAGKTPLWDVAMQWFSPTNNQFETDALAHESRPFLRRDDRPLSQSKEWDLPPTAPPPGSEEDGAISLADTIPPDSQIPLPFLVTSPSKTVVARLTSSPGSLLTGISLSITDPVASWGRASENTMVHPNAQESKVPKYALRLVLWREGYTGSSNEFRPWERGRSNSVARASSPGPDTYAFYISTKATNGLRINNVPLLSYEPKNPRSPNRDWVKVYNGDTIVFWGLDNVNNQAKLTFECFWGGSAASRPEDELPICTPESTARKLDSTWFRGERTLLHERTKAEANREWHHRNANMKLELERSKAFEVKRVEAARVIALRESRQNSPMSAPPVMSRMVPQFRQGSPPVLPTQH</sequence>
<evidence type="ECO:0000256" key="4">
    <source>
        <dbReference type="ARBA" id="ARBA00022741"/>
    </source>
</evidence>
<keyword evidence="14" id="KW-1185">Reference proteome</keyword>
<comment type="similarity">
    <text evidence="1">Belongs to the protein kinase superfamily. CAMK Ser/Thr protein kinase family. CHEK2 subfamily.</text>
</comment>
<dbReference type="PROSITE" id="PS50011">
    <property type="entry name" value="PROTEIN_KINASE_DOM"/>
    <property type="match status" value="1"/>
</dbReference>
<dbReference type="HOGENOM" id="CLU_003637_0_0_1"/>
<evidence type="ECO:0000256" key="2">
    <source>
        <dbReference type="ARBA" id="ARBA00012513"/>
    </source>
</evidence>
<feature type="region of interest" description="Disordered" evidence="10">
    <location>
        <begin position="895"/>
        <end position="935"/>
    </location>
</feature>
<dbReference type="InterPro" id="IPR017441">
    <property type="entry name" value="Protein_kinase_ATP_BS"/>
</dbReference>
<dbReference type="InParanoid" id="W3XNY0"/>
<keyword evidence="5" id="KW-0418">Kinase</keyword>
<dbReference type="GO" id="GO:0004674">
    <property type="term" value="F:protein serine/threonine kinase activity"/>
    <property type="evidence" value="ECO:0007669"/>
    <property type="project" value="UniProtKB-KW"/>
</dbReference>
<dbReference type="InterPro" id="IPR000719">
    <property type="entry name" value="Prot_kinase_dom"/>
</dbReference>
<evidence type="ECO:0000259" key="11">
    <source>
        <dbReference type="PROSITE" id="PS50006"/>
    </source>
</evidence>
<dbReference type="SMART" id="SM00240">
    <property type="entry name" value="FHA"/>
    <property type="match status" value="1"/>
</dbReference>
<keyword evidence="3" id="KW-0723">Serine/threonine-protein kinase</keyword>
<dbReference type="GO" id="GO:0005737">
    <property type="term" value="C:cytoplasm"/>
    <property type="evidence" value="ECO:0007669"/>
    <property type="project" value="TreeGrafter"/>
</dbReference>
<dbReference type="KEGG" id="pfy:PFICI_01507"/>
<dbReference type="SMART" id="SM00220">
    <property type="entry name" value="S_TKc"/>
    <property type="match status" value="1"/>
</dbReference>
<dbReference type="SUPFAM" id="SSF49879">
    <property type="entry name" value="SMAD/FHA domain"/>
    <property type="match status" value="1"/>
</dbReference>
<organism evidence="13 14">
    <name type="scientific">Pestalotiopsis fici (strain W106-1 / CGMCC3.15140)</name>
    <dbReference type="NCBI Taxonomy" id="1229662"/>
    <lineage>
        <taxon>Eukaryota</taxon>
        <taxon>Fungi</taxon>
        <taxon>Dikarya</taxon>
        <taxon>Ascomycota</taxon>
        <taxon>Pezizomycotina</taxon>
        <taxon>Sordariomycetes</taxon>
        <taxon>Xylariomycetidae</taxon>
        <taxon>Amphisphaeriales</taxon>
        <taxon>Sporocadaceae</taxon>
        <taxon>Pestalotiopsis</taxon>
    </lineage>
</organism>
<evidence type="ECO:0000313" key="14">
    <source>
        <dbReference type="Proteomes" id="UP000030651"/>
    </source>
</evidence>
<dbReference type="RefSeq" id="XP_007828279.1">
    <property type="nucleotide sequence ID" value="XM_007830088.1"/>
</dbReference>
<dbReference type="GO" id="GO:0005634">
    <property type="term" value="C:nucleus"/>
    <property type="evidence" value="ECO:0007669"/>
    <property type="project" value="TreeGrafter"/>
</dbReference>
<feature type="region of interest" description="Disordered" evidence="10">
    <location>
        <begin position="1"/>
        <end position="27"/>
    </location>
</feature>
<dbReference type="GO" id="GO:0051598">
    <property type="term" value="P:meiotic recombination checkpoint signaling"/>
    <property type="evidence" value="ECO:0007669"/>
    <property type="project" value="TreeGrafter"/>
</dbReference>
<protein>
    <recommendedName>
        <fullName evidence="2">non-specific serine/threonine protein kinase</fullName>
        <ecNumber evidence="2">2.7.11.1</ecNumber>
    </recommendedName>
</protein>
<dbReference type="SUPFAM" id="SSF56112">
    <property type="entry name" value="Protein kinase-like (PK-like)"/>
    <property type="match status" value="1"/>
</dbReference>
<feature type="compositionally biased region" description="Polar residues" evidence="10">
    <location>
        <begin position="1"/>
        <end position="15"/>
    </location>
</feature>
<dbReference type="GeneID" id="19266520"/>